<protein>
    <recommendedName>
        <fullName evidence="2">RING-type domain-containing protein</fullName>
    </recommendedName>
</protein>
<dbReference type="PROSITE" id="PS50089">
    <property type="entry name" value="ZF_RING_2"/>
    <property type="match status" value="1"/>
</dbReference>
<dbReference type="Proteomes" id="UP000008076">
    <property type="component" value="Unassembled WGS sequence"/>
</dbReference>
<dbReference type="EMBL" id="DS550462">
    <property type="protein sequence ID" value="EDR22958.1"/>
    <property type="molecule type" value="Genomic_DNA"/>
</dbReference>
<dbReference type="eggNOG" id="ENOG502RE7R">
    <property type="taxonomic scope" value="Eukaryota"/>
</dbReference>
<dbReference type="GeneID" id="5885785"/>
<gene>
    <name evidence="3" type="ORF">EDI_003750</name>
</gene>
<name>B0ER89_ENTDS</name>
<keyword evidence="4" id="KW-1185">Reference proteome</keyword>
<feature type="domain" description="RING-type" evidence="2">
    <location>
        <begin position="812"/>
        <end position="847"/>
    </location>
</feature>
<dbReference type="OrthoDB" id="27158at2759"/>
<proteinExistence type="predicted"/>
<accession>B0ER89</accession>
<reference evidence="4" key="1">
    <citation type="submission" date="2007-12" db="EMBL/GenBank/DDBJ databases">
        <title>Annotation of Entamoeba dispar SAW760.</title>
        <authorList>
            <person name="Lorenzi H."/>
            <person name="Inman J."/>
            <person name="Schobel S."/>
            <person name="Amedeo P."/>
            <person name="Caler E."/>
        </authorList>
    </citation>
    <scope>NUCLEOTIDE SEQUENCE [LARGE SCALE GENOMIC DNA]</scope>
    <source>
        <strain evidence="4">ATCC PRA-260 / SAW760</strain>
    </source>
</reference>
<dbReference type="SUPFAM" id="SSF57850">
    <property type="entry name" value="RING/U-box"/>
    <property type="match status" value="1"/>
</dbReference>
<evidence type="ECO:0000259" key="2">
    <source>
        <dbReference type="PROSITE" id="PS50089"/>
    </source>
</evidence>
<dbReference type="InterPro" id="IPR001841">
    <property type="entry name" value="Znf_RING"/>
</dbReference>
<keyword evidence="1" id="KW-0862">Zinc</keyword>
<evidence type="ECO:0000313" key="4">
    <source>
        <dbReference type="Proteomes" id="UP000008076"/>
    </source>
</evidence>
<evidence type="ECO:0000313" key="3">
    <source>
        <dbReference type="EMBL" id="EDR22958.1"/>
    </source>
</evidence>
<dbReference type="GO" id="GO:0008270">
    <property type="term" value="F:zinc ion binding"/>
    <property type="evidence" value="ECO:0007669"/>
    <property type="project" value="UniProtKB-KW"/>
</dbReference>
<organism evidence="4">
    <name type="scientific">Entamoeba dispar (strain ATCC PRA-260 / SAW760)</name>
    <dbReference type="NCBI Taxonomy" id="370354"/>
    <lineage>
        <taxon>Eukaryota</taxon>
        <taxon>Amoebozoa</taxon>
        <taxon>Evosea</taxon>
        <taxon>Archamoebae</taxon>
        <taxon>Mastigamoebida</taxon>
        <taxon>Entamoebidae</taxon>
        <taxon>Entamoeba</taxon>
    </lineage>
</organism>
<dbReference type="RefSeq" id="XP_001740617.1">
    <property type="nucleotide sequence ID" value="XM_001740565.1"/>
</dbReference>
<keyword evidence="1" id="KW-0479">Metal-binding</keyword>
<dbReference type="AlphaFoldDB" id="B0ER89"/>
<dbReference type="KEGG" id="edi:EDI_003750"/>
<keyword evidence="1" id="KW-0863">Zinc-finger</keyword>
<sequence length="851" mass="99614">MLATSKSVFLWLCDLNDEKMNRNESKYQSCIPPFTCPPTEYYLYKKIQSISSTPILQIEKKETLPHLCILHNNTISLYEERFDEGKFSIEIIKEIKVKSPISIICCDTIILTQYNNQIKVNQGNREKEIINNTPIEEIQNNDKMIVILTMNRFKSIDIPTEEEMIDEIENEEEQIKICIERKGTMKRKGKEIISKMAKEGKDCWEYAKELECVDTLIESTPDEQKEIIMNKIISEINEKGKKIEINKKNAWEIFVMGLKNKDSTISERIIGCYSNILDIASVISICIEYSRYSTIFTMYRSLGKKTIEAFRIVSHNILKHGITPTSLIEESMKNNIEMLITNAERCNAEGDDKEIIKIVFNNTYGMTLIEAGIIICKDKTIDVLRDIGEKKEVIEGLIETMKSPITEVKESAARELIRMKYGERGMKEAIFNVLTSKDYNKEDEEMCNEGIKECVKERSGKEIDKIVKAAFTVNNKKILRRLNENETARDALMTMVIIQKGDVWNEIERWIRKGLERESIEKTVKKFTKKMYEMDIKKTMNIGVKYFASCGLYCLVQPNTPYEIIYEYGRIMMNEVNPIIQRNMRCIVMKVIESCYEMKKDTTEIRQIIDRKTCDMDKVIELALKYKDERTILMIRRKKGEIKECFRNLQSRSITCLNEIDKQNQNQNEEERKEKEEEITKMYEGIMEDLKEVSETFRLRDITRNEECVEVMKRCNEIMKRRNECYEEYKKVYREIVEIEISNIPIKEGIEFCCKITEGVLLRMVLSDLIKQSQSKLTMYKTLQMISNEQLNQTIQQHNKELKKGIITTKECVVCHKEKDELINVFGCGHSYHSTCLKSSGICLECNHLMK</sequence>
<evidence type="ECO:0000256" key="1">
    <source>
        <dbReference type="PROSITE-ProRule" id="PRU00175"/>
    </source>
</evidence>
<dbReference type="OMA" id="ITKNEEC"/>